<feature type="region of interest" description="Disordered" evidence="2">
    <location>
        <begin position="1"/>
        <end position="34"/>
    </location>
</feature>
<reference evidence="3 4" key="1">
    <citation type="submission" date="2014-04" db="EMBL/GenBank/DDBJ databases">
        <authorList>
            <consortium name="DOE Joint Genome Institute"/>
            <person name="Kuo A."/>
            <person name="Girlanda M."/>
            <person name="Perotto S."/>
            <person name="Kohler A."/>
            <person name="Nagy L.G."/>
            <person name="Floudas D."/>
            <person name="Copeland A."/>
            <person name="Barry K.W."/>
            <person name="Cichocki N."/>
            <person name="Veneault-Fourrey C."/>
            <person name="LaButti K."/>
            <person name="Lindquist E.A."/>
            <person name="Lipzen A."/>
            <person name="Lundell T."/>
            <person name="Morin E."/>
            <person name="Murat C."/>
            <person name="Sun H."/>
            <person name="Tunlid A."/>
            <person name="Henrissat B."/>
            <person name="Grigoriev I.V."/>
            <person name="Hibbett D.S."/>
            <person name="Martin F."/>
            <person name="Nordberg H.P."/>
            <person name="Cantor M.N."/>
            <person name="Hua S.X."/>
        </authorList>
    </citation>
    <scope>NUCLEOTIDE SEQUENCE [LARGE SCALE GENOMIC DNA]</scope>
    <source>
        <strain evidence="3 4">MUT 4182</strain>
    </source>
</reference>
<feature type="coiled-coil region" evidence="1">
    <location>
        <begin position="62"/>
        <end position="89"/>
    </location>
</feature>
<keyword evidence="4" id="KW-1185">Reference proteome</keyword>
<accession>A0A0C3Q2K2</accession>
<reference evidence="4" key="2">
    <citation type="submission" date="2015-01" db="EMBL/GenBank/DDBJ databases">
        <title>Evolutionary Origins and Diversification of the Mycorrhizal Mutualists.</title>
        <authorList>
            <consortium name="DOE Joint Genome Institute"/>
            <consortium name="Mycorrhizal Genomics Consortium"/>
            <person name="Kohler A."/>
            <person name="Kuo A."/>
            <person name="Nagy L.G."/>
            <person name="Floudas D."/>
            <person name="Copeland A."/>
            <person name="Barry K.W."/>
            <person name="Cichocki N."/>
            <person name="Veneault-Fourrey C."/>
            <person name="LaButti K."/>
            <person name="Lindquist E.A."/>
            <person name="Lipzen A."/>
            <person name="Lundell T."/>
            <person name="Morin E."/>
            <person name="Murat C."/>
            <person name="Riley R."/>
            <person name="Ohm R."/>
            <person name="Sun H."/>
            <person name="Tunlid A."/>
            <person name="Henrissat B."/>
            <person name="Grigoriev I.V."/>
            <person name="Hibbett D.S."/>
            <person name="Martin F."/>
        </authorList>
    </citation>
    <scope>NUCLEOTIDE SEQUENCE [LARGE SCALE GENOMIC DNA]</scope>
    <source>
        <strain evidence="4">MUT 4182</strain>
    </source>
</reference>
<name>A0A0C3Q2K2_9AGAM</name>
<proteinExistence type="predicted"/>
<protein>
    <submittedName>
        <fullName evidence="3">Uncharacterized protein</fullName>
    </submittedName>
</protein>
<dbReference type="EMBL" id="KN823438">
    <property type="protein sequence ID" value="KIO17046.1"/>
    <property type="molecule type" value="Genomic_DNA"/>
</dbReference>
<dbReference type="AlphaFoldDB" id="A0A0C3Q2K2"/>
<keyword evidence="1" id="KW-0175">Coiled coil</keyword>
<evidence type="ECO:0000256" key="2">
    <source>
        <dbReference type="SAM" id="MobiDB-lite"/>
    </source>
</evidence>
<evidence type="ECO:0000313" key="3">
    <source>
        <dbReference type="EMBL" id="KIO17046.1"/>
    </source>
</evidence>
<organism evidence="3 4">
    <name type="scientific">Tulasnella calospora MUT 4182</name>
    <dbReference type="NCBI Taxonomy" id="1051891"/>
    <lineage>
        <taxon>Eukaryota</taxon>
        <taxon>Fungi</taxon>
        <taxon>Dikarya</taxon>
        <taxon>Basidiomycota</taxon>
        <taxon>Agaricomycotina</taxon>
        <taxon>Agaricomycetes</taxon>
        <taxon>Cantharellales</taxon>
        <taxon>Tulasnellaceae</taxon>
        <taxon>Tulasnella</taxon>
    </lineage>
</organism>
<dbReference type="HOGENOM" id="CLU_1797868_0_0_1"/>
<sequence>MEEPATTPYARGTSPWTPNPDAGLFSRPTLGTTPPTWLVREKELARQAVQAHQTAWEAQDMVQEATRVLEVVVDEAEEAQRRLQAQIQDRLHCQTQTTLRALGLQQEAEEAEEVEDHQGPYRIPRDQIQRQPQLFTRVFTHRMG</sequence>
<dbReference type="Proteomes" id="UP000054248">
    <property type="component" value="Unassembled WGS sequence"/>
</dbReference>
<evidence type="ECO:0000313" key="4">
    <source>
        <dbReference type="Proteomes" id="UP000054248"/>
    </source>
</evidence>
<gene>
    <name evidence="3" type="ORF">M407DRAFT_33303</name>
</gene>
<evidence type="ECO:0000256" key="1">
    <source>
        <dbReference type="SAM" id="Coils"/>
    </source>
</evidence>